<dbReference type="Ensembl" id="ENSANAT00000033158.1">
    <property type="protein sequence ID" value="ENSANAP00000015320.1"/>
    <property type="gene ID" value="ENSANAG00000025535.1"/>
</dbReference>
<dbReference type="Pfam" id="PF00928">
    <property type="entry name" value="Adap_comp_sub"/>
    <property type="match status" value="1"/>
</dbReference>
<dbReference type="OMA" id="PRIWIES"/>
<evidence type="ECO:0000256" key="4">
    <source>
        <dbReference type="ARBA" id="ARBA00022927"/>
    </source>
</evidence>
<dbReference type="GO" id="GO:0016192">
    <property type="term" value="P:vesicle-mediated transport"/>
    <property type="evidence" value="ECO:0007669"/>
    <property type="project" value="InterPro"/>
</dbReference>
<keyword evidence="5 6" id="KW-0472">Membrane</keyword>
<name>A0A2K5D2Y9_AOTNA</name>
<evidence type="ECO:0000313" key="8">
    <source>
        <dbReference type="Ensembl" id="ENSANAP00000015320.1"/>
    </source>
</evidence>
<dbReference type="FunFam" id="3.30.450.60:FF:000047">
    <property type="entry name" value="AP-1 complex subunit mu-2"/>
    <property type="match status" value="1"/>
</dbReference>
<evidence type="ECO:0000256" key="3">
    <source>
        <dbReference type="ARBA" id="ARBA00022448"/>
    </source>
</evidence>
<evidence type="ECO:0000256" key="5">
    <source>
        <dbReference type="ARBA" id="ARBA00023136"/>
    </source>
</evidence>
<reference evidence="8" key="1">
    <citation type="submission" date="2025-08" db="UniProtKB">
        <authorList>
            <consortium name="Ensembl"/>
        </authorList>
    </citation>
    <scope>IDENTIFICATION</scope>
</reference>
<organism evidence="8 9">
    <name type="scientific">Aotus nancymaae</name>
    <name type="common">Ma's night monkey</name>
    <dbReference type="NCBI Taxonomy" id="37293"/>
    <lineage>
        <taxon>Eukaryota</taxon>
        <taxon>Metazoa</taxon>
        <taxon>Chordata</taxon>
        <taxon>Craniata</taxon>
        <taxon>Vertebrata</taxon>
        <taxon>Euteleostomi</taxon>
        <taxon>Mammalia</taxon>
        <taxon>Eutheria</taxon>
        <taxon>Euarchontoglires</taxon>
        <taxon>Primates</taxon>
        <taxon>Haplorrhini</taxon>
        <taxon>Platyrrhini</taxon>
        <taxon>Aotidae</taxon>
        <taxon>Aotus</taxon>
    </lineage>
</organism>
<comment type="similarity">
    <text evidence="2 6">Belongs to the adaptor complexes medium subunit family.</text>
</comment>
<dbReference type="GO" id="GO:0030131">
    <property type="term" value="C:clathrin adaptor complex"/>
    <property type="evidence" value="ECO:0007669"/>
    <property type="project" value="UniProtKB-UniRule"/>
</dbReference>
<dbReference type="InterPro" id="IPR001392">
    <property type="entry name" value="Clathrin_mu"/>
</dbReference>
<comment type="function">
    <text evidence="6">Subunit of clathrin-associated adaptor protein complex 1 that plays a role in protein sorting in the trans-Golgi network (TGN) and endosomes. The AP complexes mediate the recruitment of clathrin to membranes and the recognition of sorting signals within the cytosolic tails of transmembrane cargo molecules.</text>
</comment>
<dbReference type="GO" id="GO:0030665">
    <property type="term" value="C:clathrin-coated vesicle membrane"/>
    <property type="evidence" value="ECO:0007669"/>
    <property type="project" value="UniProtKB-SubCell"/>
</dbReference>
<dbReference type="Gene3D" id="3.30.450.60">
    <property type="match status" value="1"/>
</dbReference>
<dbReference type="InterPro" id="IPR050431">
    <property type="entry name" value="Adaptor_comp_med_subunit"/>
</dbReference>
<dbReference type="GeneTree" id="ENSGT00940000159089"/>
<dbReference type="InterPro" id="IPR011012">
    <property type="entry name" value="Longin-like_dom_sf"/>
</dbReference>
<evidence type="ECO:0000313" key="9">
    <source>
        <dbReference type="Proteomes" id="UP000233020"/>
    </source>
</evidence>
<proteinExistence type="inferred from homology"/>
<evidence type="ECO:0000256" key="6">
    <source>
        <dbReference type="PIRNR" id="PIRNR005992"/>
    </source>
</evidence>
<feature type="domain" description="MHD" evidence="7">
    <location>
        <begin position="168"/>
        <end position="401"/>
    </location>
</feature>
<dbReference type="PANTHER" id="PTHR10529">
    <property type="entry name" value="AP COMPLEX SUBUNIT MU"/>
    <property type="match status" value="1"/>
</dbReference>
<dbReference type="InterPro" id="IPR036168">
    <property type="entry name" value="AP2_Mu_C_sf"/>
</dbReference>
<protein>
    <recommendedName>
        <fullName evidence="6">AP-1 complex subunit mu-2</fullName>
    </recommendedName>
</protein>
<comment type="subcellular location">
    <subcellularLocation>
        <location evidence="6">Cytoplasmic vesicle</location>
        <location evidence="6">Clathrin-coated vesicle membrane</location>
        <topology evidence="6">Peripheral membrane protein</topology>
        <orientation evidence="6">Cytoplasmic side</orientation>
    </subcellularLocation>
    <subcellularLocation>
        <location evidence="6">Golgi apparatus</location>
    </subcellularLocation>
    <subcellularLocation>
        <location evidence="1">Endomembrane system</location>
    </subcellularLocation>
</comment>
<dbReference type="PROSITE" id="PS51072">
    <property type="entry name" value="MHD"/>
    <property type="match status" value="1"/>
</dbReference>
<accession>A0A2K5D2Y9</accession>
<evidence type="ECO:0000259" key="7">
    <source>
        <dbReference type="PROSITE" id="PS51072"/>
    </source>
</evidence>
<dbReference type="GO" id="GO:0005794">
    <property type="term" value="C:Golgi apparatus"/>
    <property type="evidence" value="ECO:0007669"/>
    <property type="project" value="UniProtKB-SubCell"/>
</dbReference>
<dbReference type="AlphaFoldDB" id="A0A2K5D2Y9"/>
<dbReference type="SUPFAM" id="SSF49447">
    <property type="entry name" value="Second domain of Mu2 adaptin subunit (ap50) of ap2 adaptor"/>
    <property type="match status" value="1"/>
</dbReference>
<sequence length="401" mass="45703">MSASAFFILDVKGKHLISHNYKDNVLLSKMAYFMPLLVQQEEEGALTPLLSYGEVNFLWIKHSNLYLVATTLKNANASLVYSFLCKTIEVFCQYFKELEEESIWDNFVIIYELLDELMDFGFPQSTNSKLLQEYIIQQRNKPETGKSRVPPTSIYPVSWPSEVIKYKKNEVFINVIESVNLLVNASGSVLLSEIVGIIKLKVFLSEMPELWLGLNDFMIFELIGLSGSKNKSVELEDVKFHQCVQLSCFDNDHTIFISPDGDFELMSYPLSTQVKPRIWIESLIEKFSQSHVGIMVKAKGQFRKQSVANGVEISGPVPSDADTPRFNMNVGSVKYVPEKNIMIWNIKSFLGAHFGLLSMEKEDVEGWPPIWIPYFTVSGIQQALSWVCYITQSGDYQLRTS</sequence>
<dbReference type="Gene3D" id="2.60.40.1170">
    <property type="entry name" value="Mu homology domain, subdomain B"/>
    <property type="match status" value="2"/>
</dbReference>
<keyword evidence="6" id="KW-0968">Cytoplasmic vesicle</keyword>
<keyword evidence="6" id="KW-0333">Golgi apparatus</keyword>
<keyword evidence="3 6" id="KW-0813">Transport</keyword>
<dbReference type="InterPro" id="IPR028565">
    <property type="entry name" value="MHD"/>
</dbReference>
<evidence type="ECO:0000256" key="1">
    <source>
        <dbReference type="ARBA" id="ARBA00004308"/>
    </source>
</evidence>
<dbReference type="PIRSF" id="PIRSF005992">
    <property type="entry name" value="Clathrin_mu"/>
    <property type="match status" value="1"/>
</dbReference>
<dbReference type="SUPFAM" id="SSF64356">
    <property type="entry name" value="SNARE-like"/>
    <property type="match status" value="1"/>
</dbReference>
<dbReference type="Proteomes" id="UP000233020">
    <property type="component" value="Unplaced"/>
</dbReference>
<dbReference type="PRINTS" id="PR00314">
    <property type="entry name" value="CLATHRINADPT"/>
</dbReference>
<evidence type="ECO:0000256" key="2">
    <source>
        <dbReference type="ARBA" id="ARBA00005324"/>
    </source>
</evidence>
<dbReference type="GO" id="GO:0006886">
    <property type="term" value="P:intracellular protein transport"/>
    <property type="evidence" value="ECO:0007669"/>
    <property type="project" value="UniProtKB-UniRule"/>
</dbReference>
<dbReference type="STRING" id="37293.ENSANAP00000015320"/>
<keyword evidence="9" id="KW-1185">Reference proteome</keyword>
<keyword evidence="4 6" id="KW-0653">Protein transport</keyword>
<reference evidence="8" key="2">
    <citation type="submission" date="2025-09" db="UniProtKB">
        <authorList>
            <consortium name="Ensembl"/>
        </authorList>
    </citation>
    <scope>IDENTIFICATION</scope>
</reference>